<comment type="caution">
    <text evidence="3">The sequence shown here is derived from an EMBL/GenBank/DDBJ whole genome shotgun (WGS) entry which is preliminary data.</text>
</comment>
<reference evidence="3 4" key="1">
    <citation type="journal article" date="2016" name="Nat. Commun.">
        <title>Thousands of microbial genomes shed light on interconnected biogeochemical processes in an aquifer system.</title>
        <authorList>
            <person name="Anantharaman K."/>
            <person name="Brown C.T."/>
            <person name="Hug L.A."/>
            <person name="Sharon I."/>
            <person name="Castelle C.J."/>
            <person name="Probst A.J."/>
            <person name="Thomas B.C."/>
            <person name="Singh A."/>
            <person name="Wilkins M.J."/>
            <person name="Karaoz U."/>
            <person name="Brodie E.L."/>
            <person name="Williams K.H."/>
            <person name="Hubbard S.S."/>
            <person name="Banfield J.F."/>
        </authorList>
    </citation>
    <scope>NUCLEOTIDE SEQUENCE [LARGE SCALE GENOMIC DNA]</scope>
</reference>
<gene>
    <name evidence="3" type="ORF">A3G33_10890</name>
</gene>
<organism evidence="3 4">
    <name type="scientific">Candidatus Danuiimicrobium aquiferis</name>
    <dbReference type="NCBI Taxonomy" id="1801832"/>
    <lineage>
        <taxon>Bacteria</taxon>
        <taxon>Pseudomonadati</taxon>
        <taxon>Candidatus Omnitrophota</taxon>
        <taxon>Candidatus Danuiimicrobium</taxon>
    </lineage>
</organism>
<dbReference type="Proteomes" id="UP000178187">
    <property type="component" value="Unassembled WGS sequence"/>
</dbReference>
<evidence type="ECO:0000313" key="4">
    <source>
        <dbReference type="Proteomes" id="UP000178187"/>
    </source>
</evidence>
<keyword evidence="1" id="KW-0732">Signal</keyword>
<evidence type="ECO:0000256" key="1">
    <source>
        <dbReference type="SAM" id="SignalP"/>
    </source>
</evidence>
<dbReference type="AlphaFoldDB" id="A0A1G1KRM6"/>
<feature type="chain" id="PRO_5009576503" description="Ice-binding protein C-terminal domain-containing protein" evidence="1">
    <location>
        <begin position="28"/>
        <end position="301"/>
    </location>
</feature>
<sequence>MNRIKKGFTIAIAFILLQFPAMTSAFAVVLPDPNQIVDGLPIYQAYDEFISHSTQLLTQFGFSGFNGPAGVGGLDVVLLTNAGGIDNDPVNGGFTFEDPAPSSTGGTSTFSGTWGQGDGANGPVLVDMLIAYLHNQLGPTANIPVFTFDLAEPGNAATRDLKIVANFQVWNPNTNSEVASWSLDGVNNGIFDPTAFITVQGEIQLTGASTTVYQANNTGSGAYDFLVYAPTMDLSAYTGQGYEFHIFSEMKDLNGSKEESFLSGTFTTPTPPDPAVPEPSTIALMMMGLAGAFLRGHKRFR</sequence>
<feature type="domain" description="Ice-binding protein C-terminal" evidence="2">
    <location>
        <begin position="275"/>
        <end position="295"/>
    </location>
</feature>
<dbReference type="NCBIfam" id="TIGR02595">
    <property type="entry name" value="PEP_CTERM"/>
    <property type="match status" value="1"/>
</dbReference>
<evidence type="ECO:0000313" key="3">
    <source>
        <dbReference type="EMBL" id="OGW95475.1"/>
    </source>
</evidence>
<protein>
    <recommendedName>
        <fullName evidence="2">Ice-binding protein C-terminal domain-containing protein</fullName>
    </recommendedName>
</protein>
<accession>A0A1G1KRM6</accession>
<dbReference type="Pfam" id="PF07589">
    <property type="entry name" value="PEP-CTERM"/>
    <property type="match status" value="1"/>
</dbReference>
<feature type="signal peptide" evidence="1">
    <location>
        <begin position="1"/>
        <end position="27"/>
    </location>
</feature>
<name>A0A1G1KRM6_9BACT</name>
<proteinExistence type="predicted"/>
<dbReference type="InterPro" id="IPR013424">
    <property type="entry name" value="Ice-binding_C"/>
</dbReference>
<evidence type="ECO:0000259" key="2">
    <source>
        <dbReference type="Pfam" id="PF07589"/>
    </source>
</evidence>
<dbReference type="EMBL" id="MHFR01000063">
    <property type="protein sequence ID" value="OGW95475.1"/>
    <property type="molecule type" value="Genomic_DNA"/>
</dbReference>